<evidence type="ECO:0000256" key="1">
    <source>
        <dbReference type="SAM" id="MobiDB-lite"/>
    </source>
</evidence>
<dbReference type="HOGENOM" id="CLU_004471_4_7_1"/>
<dbReference type="VEuPathDB" id="FungiDB:F503_06812"/>
<protein>
    <submittedName>
        <fullName evidence="3">Aaa family atpase</fullName>
    </submittedName>
</protein>
<dbReference type="AlphaFoldDB" id="S3CAT3"/>
<dbReference type="Proteomes" id="UP000016923">
    <property type="component" value="Unassembled WGS sequence"/>
</dbReference>
<dbReference type="SUPFAM" id="SSF52540">
    <property type="entry name" value="P-loop containing nucleoside triphosphate hydrolases"/>
    <property type="match status" value="1"/>
</dbReference>
<keyword evidence="4" id="KW-1185">Reference proteome</keyword>
<accession>S3CAT3</accession>
<dbReference type="OrthoDB" id="10042665at2759"/>
<evidence type="ECO:0000313" key="3">
    <source>
        <dbReference type="EMBL" id="EPE09036.1"/>
    </source>
</evidence>
<dbReference type="Pfam" id="PF23232">
    <property type="entry name" value="AAA_lid_13"/>
    <property type="match status" value="1"/>
</dbReference>
<dbReference type="eggNOG" id="KOG0742">
    <property type="taxonomic scope" value="Eukaryota"/>
</dbReference>
<dbReference type="EMBL" id="KE148147">
    <property type="protein sequence ID" value="EPE09036.1"/>
    <property type="molecule type" value="Genomic_DNA"/>
</dbReference>
<feature type="compositionally biased region" description="Polar residues" evidence="1">
    <location>
        <begin position="1"/>
        <end position="12"/>
    </location>
</feature>
<feature type="region of interest" description="Disordered" evidence="1">
    <location>
        <begin position="1"/>
        <end position="28"/>
    </location>
</feature>
<dbReference type="OMA" id="FATERFM"/>
<gene>
    <name evidence="3" type="ORF">F503_06812</name>
</gene>
<proteinExistence type="predicted"/>
<dbReference type="PANTHER" id="PTHR46411:SF2">
    <property type="entry name" value="AAA+ ATPASE DOMAIN-CONTAINING PROTEIN"/>
    <property type="match status" value="1"/>
</dbReference>
<dbReference type="InterPro" id="IPR027417">
    <property type="entry name" value="P-loop_NTPase"/>
</dbReference>
<dbReference type="STRING" id="1262450.S3CAT3"/>
<reference evidence="3 4" key="1">
    <citation type="journal article" date="2013" name="BMC Genomics">
        <title>The genome and transcriptome of the pine saprophyte Ophiostoma piceae, and a comparison with the bark beetle-associated pine pathogen Grosmannia clavigera.</title>
        <authorList>
            <person name="Haridas S."/>
            <person name="Wang Y."/>
            <person name="Lim L."/>
            <person name="Massoumi Alamouti S."/>
            <person name="Jackman S."/>
            <person name="Docking R."/>
            <person name="Robertson G."/>
            <person name="Birol I."/>
            <person name="Bohlmann J."/>
            <person name="Breuil C."/>
        </authorList>
    </citation>
    <scope>NUCLEOTIDE SEQUENCE [LARGE SCALE GENOMIC DNA]</scope>
    <source>
        <strain evidence="3 4">UAMH 11346</strain>
    </source>
</reference>
<sequence>MDDPDYNSSLGNDEQPEQRMHDTSEVGSPKHRKKMWLVSGWQWTLSFGSMRKAVRELTLGALSSMSDDDVVDIHTLEFYPLQHTPEDTKLLIAKRANTFWKCKNQQFVEYEYRADDANGLDFATERFMVDINTYRLLYPNAASSQLGSAYFLDGGTIPTDGSMSICPSTVIGYNMRQKKCGRRNAAEEMRQKKWMDIDVDRIRTVQWNKQAFENLAIDKKTKNVVRALVSKQIATDMSTDLISGKGNGLIMLLHGGPGTGKTLTAVFLRVLEYYNGILILTSNRVGTFDEAFKSRIQLRIHYEPLNDWQCRKIWHNFLDRVNQLNPDELEYGELNDNIGELSKENMNGRQIRNVITTARQLAQFKGCKCGYEEVKDAIEVSTKFEKYLQEVKGGILDDDMAR</sequence>
<dbReference type="InterPro" id="IPR056599">
    <property type="entry name" value="AAA_lid_fung"/>
</dbReference>
<evidence type="ECO:0000313" key="4">
    <source>
        <dbReference type="Proteomes" id="UP000016923"/>
    </source>
</evidence>
<name>S3CAT3_OPHP1</name>
<dbReference type="PANTHER" id="PTHR46411">
    <property type="entry name" value="FAMILY ATPASE, PUTATIVE-RELATED"/>
    <property type="match status" value="1"/>
</dbReference>
<evidence type="ECO:0000259" key="2">
    <source>
        <dbReference type="Pfam" id="PF23232"/>
    </source>
</evidence>
<organism evidence="3 4">
    <name type="scientific">Ophiostoma piceae (strain UAMH 11346)</name>
    <name type="common">Sap stain fungus</name>
    <dbReference type="NCBI Taxonomy" id="1262450"/>
    <lineage>
        <taxon>Eukaryota</taxon>
        <taxon>Fungi</taxon>
        <taxon>Dikarya</taxon>
        <taxon>Ascomycota</taxon>
        <taxon>Pezizomycotina</taxon>
        <taxon>Sordariomycetes</taxon>
        <taxon>Sordariomycetidae</taxon>
        <taxon>Ophiostomatales</taxon>
        <taxon>Ophiostomataceae</taxon>
        <taxon>Ophiostoma</taxon>
    </lineage>
</organism>
<feature type="domain" description="AAA+ ATPase lid" evidence="2">
    <location>
        <begin position="305"/>
        <end position="393"/>
    </location>
</feature>